<sequence length="206" mass="23328">MTTTNPPMPRPDMLLWLDLEATGLGEGARILETGMRCTTMDASRETDRLSVVHHIDGRQLIRMELPAMRMHLDNGLLAECEAQGLGEPDAADLIVRFVTGLAARYTLHLAGTNPQFDHVRLLSWLAVIDTDMYVTVDDCLHYRRLDLTGLRLALQARGHHPYASGYHARHRVDDCLDRDIHDYRRYLSLIPPASRHDPTGTDHETE</sequence>
<dbReference type="InterPro" id="IPR012337">
    <property type="entry name" value="RNaseH-like_sf"/>
</dbReference>
<name>A0A087DQP1_9BIFI</name>
<gene>
    <name evidence="1" type="ORF">BSTEL_0652</name>
</gene>
<dbReference type="InterPro" id="IPR036397">
    <property type="entry name" value="RNaseH_sf"/>
</dbReference>
<reference evidence="1 2" key="1">
    <citation type="submission" date="2014-03" db="EMBL/GenBank/DDBJ databases">
        <title>Genomics of Bifidobacteria.</title>
        <authorList>
            <person name="Ventura M."/>
            <person name="Milani C."/>
            <person name="Lugli G.A."/>
        </authorList>
    </citation>
    <scope>NUCLEOTIDE SEQUENCE [LARGE SCALE GENOMIC DNA]</scope>
    <source>
        <strain evidence="1 2">DSM 23968</strain>
    </source>
</reference>
<organism evidence="1 2">
    <name type="scientific">Bifidobacterium stellenboschense</name>
    <dbReference type="NCBI Taxonomy" id="762211"/>
    <lineage>
        <taxon>Bacteria</taxon>
        <taxon>Bacillati</taxon>
        <taxon>Actinomycetota</taxon>
        <taxon>Actinomycetes</taxon>
        <taxon>Bifidobacteriales</taxon>
        <taxon>Bifidobacteriaceae</taxon>
        <taxon>Bifidobacterium</taxon>
    </lineage>
</organism>
<comment type="caution">
    <text evidence="1">The sequence shown here is derived from an EMBL/GenBank/DDBJ whole genome shotgun (WGS) entry which is preliminary data.</text>
</comment>
<dbReference type="STRING" id="762211.BSTEL_0652"/>
<proteinExistence type="predicted"/>
<dbReference type="EMBL" id="JGZP01000011">
    <property type="protein sequence ID" value="KFI97841.1"/>
    <property type="molecule type" value="Genomic_DNA"/>
</dbReference>
<accession>A0A087DQP1</accession>
<keyword evidence="2" id="KW-1185">Reference proteome</keyword>
<dbReference type="RefSeq" id="WP_051922849.1">
    <property type="nucleotide sequence ID" value="NZ_JGZP01000011.1"/>
</dbReference>
<dbReference type="Gene3D" id="3.30.420.10">
    <property type="entry name" value="Ribonuclease H-like superfamily/Ribonuclease H"/>
    <property type="match status" value="1"/>
</dbReference>
<evidence type="ECO:0000313" key="1">
    <source>
        <dbReference type="EMBL" id="KFI97841.1"/>
    </source>
</evidence>
<dbReference type="OrthoDB" id="3240518at2"/>
<dbReference type="eggNOG" id="COG1949">
    <property type="taxonomic scope" value="Bacteria"/>
</dbReference>
<dbReference type="Proteomes" id="UP000029004">
    <property type="component" value="Unassembled WGS sequence"/>
</dbReference>
<evidence type="ECO:0000313" key="2">
    <source>
        <dbReference type="Proteomes" id="UP000029004"/>
    </source>
</evidence>
<dbReference type="GO" id="GO:0003676">
    <property type="term" value="F:nucleic acid binding"/>
    <property type="evidence" value="ECO:0007669"/>
    <property type="project" value="InterPro"/>
</dbReference>
<protein>
    <submittedName>
        <fullName evidence="1">Oligoribonuclease (3'-&gt;5' exoribonuclease)</fullName>
    </submittedName>
</protein>
<dbReference type="AlphaFoldDB" id="A0A087DQP1"/>
<dbReference type="SUPFAM" id="SSF53098">
    <property type="entry name" value="Ribonuclease H-like"/>
    <property type="match status" value="1"/>
</dbReference>